<dbReference type="InterPro" id="IPR043502">
    <property type="entry name" value="DNA/RNA_pol_sf"/>
</dbReference>
<evidence type="ECO:0000313" key="2">
    <source>
        <dbReference type="EMBL" id="RVW75644.1"/>
    </source>
</evidence>
<dbReference type="EMBL" id="QGNW01000343">
    <property type="protein sequence ID" value="RVW75644.1"/>
    <property type="molecule type" value="Genomic_DNA"/>
</dbReference>
<dbReference type="Proteomes" id="UP000288805">
    <property type="component" value="Unassembled WGS sequence"/>
</dbReference>
<dbReference type="PANTHER" id="PTHR24559:SF444">
    <property type="entry name" value="REVERSE TRANSCRIPTASE DOMAIN-CONTAINING PROTEIN"/>
    <property type="match status" value="1"/>
</dbReference>
<dbReference type="PANTHER" id="PTHR24559">
    <property type="entry name" value="TRANSPOSON TY3-I GAG-POL POLYPROTEIN"/>
    <property type="match status" value="1"/>
</dbReference>
<feature type="domain" description="Reverse transcriptase" evidence="1">
    <location>
        <begin position="1"/>
        <end position="67"/>
    </location>
</feature>
<proteinExistence type="predicted"/>
<dbReference type="Pfam" id="PF00078">
    <property type="entry name" value="RVT_1"/>
    <property type="match status" value="1"/>
</dbReference>
<dbReference type="Gene3D" id="3.30.70.270">
    <property type="match status" value="1"/>
</dbReference>
<dbReference type="InterPro" id="IPR043128">
    <property type="entry name" value="Rev_trsase/Diguanyl_cyclase"/>
</dbReference>
<protein>
    <recommendedName>
        <fullName evidence="1">Reverse transcriptase domain-containing protein</fullName>
    </recommendedName>
</protein>
<name>A0A438GTV9_VITVI</name>
<accession>A0A438GTV9</accession>
<dbReference type="InterPro" id="IPR053134">
    <property type="entry name" value="RNA-dir_DNA_polymerase"/>
</dbReference>
<dbReference type="SUPFAM" id="SSF56672">
    <property type="entry name" value="DNA/RNA polymerases"/>
    <property type="match status" value="1"/>
</dbReference>
<gene>
    <name evidence="2" type="ORF">CK203_055246</name>
</gene>
<evidence type="ECO:0000313" key="3">
    <source>
        <dbReference type="Proteomes" id="UP000288805"/>
    </source>
</evidence>
<organism evidence="2 3">
    <name type="scientific">Vitis vinifera</name>
    <name type="common">Grape</name>
    <dbReference type="NCBI Taxonomy" id="29760"/>
    <lineage>
        <taxon>Eukaryota</taxon>
        <taxon>Viridiplantae</taxon>
        <taxon>Streptophyta</taxon>
        <taxon>Embryophyta</taxon>
        <taxon>Tracheophyta</taxon>
        <taxon>Spermatophyta</taxon>
        <taxon>Magnoliopsida</taxon>
        <taxon>eudicotyledons</taxon>
        <taxon>Gunneridae</taxon>
        <taxon>Pentapetalae</taxon>
        <taxon>rosids</taxon>
        <taxon>Vitales</taxon>
        <taxon>Vitaceae</taxon>
        <taxon>Viteae</taxon>
        <taxon>Vitis</taxon>
    </lineage>
</organism>
<evidence type="ECO:0000259" key="1">
    <source>
        <dbReference type="PROSITE" id="PS50878"/>
    </source>
</evidence>
<reference evidence="2 3" key="1">
    <citation type="journal article" date="2018" name="PLoS Genet.">
        <title>Population sequencing reveals clonal diversity and ancestral inbreeding in the grapevine cultivar Chardonnay.</title>
        <authorList>
            <person name="Roach M.J."/>
            <person name="Johnson D.L."/>
            <person name="Bohlmann J."/>
            <person name="van Vuuren H.J."/>
            <person name="Jones S.J."/>
            <person name="Pretorius I.S."/>
            <person name="Schmidt S.A."/>
            <person name="Borneman A.R."/>
        </authorList>
    </citation>
    <scope>NUCLEOTIDE SEQUENCE [LARGE SCALE GENOMIC DNA]</scope>
    <source>
        <strain evidence="3">cv. Chardonnay</strain>
        <tissue evidence="2">Leaf</tissue>
    </source>
</reference>
<comment type="caution">
    <text evidence="2">The sequence shown here is derived from an EMBL/GenBank/DDBJ whole genome shotgun (WGS) entry which is preliminary data.</text>
</comment>
<dbReference type="PROSITE" id="PS50878">
    <property type="entry name" value="RT_POL"/>
    <property type="match status" value="1"/>
</dbReference>
<dbReference type="AlphaFoldDB" id="A0A438GTV9"/>
<dbReference type="InterPro" id="IPR000477">
    <property type="entry name" value="RT_dom"/>
</dbReference>
<sequence length="212" mass="23884">MTKIFKPLIGRTMEVYIDDIVVKSKTRSEHALHLEKKICLMKAYNMKLNPTKYAFGVNAGKFLGFMVTQRGIGVNPGQIKVVMETPALSSKKELQCLTSRLATLGEYVAKDERMAQYLSNVQANLEKLSEWVVKRIPRTKNVQVDALSRIATTLPMKEAVLLPIYLQVSFSIAAPPIYSASETGISWMHEIETYILIGKPSEENKQAHKIRV</sequence>